<evidence type="ECO:0000313" key="1">
    <source>
        <dbReference type="EMBL" id="GIQ82281.1"/>
    </source>
</evidence>
<evidence type="ECO:0000313" key="2">
    <source>
        <dbReference type="Proteomes" id="UP000265618"/>
    </source>
</evidence>
<keyword evidence="2" id="KW-1185">Reference proteome</keyword>
<gene>
    <name evidence="1" type="ORF">KIPB_003387</name>
</gene>
<dbReference type="Proteomes" id="UP000265618">
    <property type="component" value="Unassembled WGS sequence"/>
</dbReference>
<protein>
    <submittedName>
        <fullName evidence="1">Uncharacterized protein</fullName>
    </submittedName>
</protein>
<comment type="caution">
    <text evidence="1">The sequence shown here is derived from an EMBL/GenBank/DDBJ whole genome shotgun (WGS) entry which is preliminary data.</text>
</comment>
<sequence length="89" mass="10252">MGFMTKSDWDVIREMGSLPREDVQGLSDNETVGLLRRYFLPCTRWITLAVREVAIRVGEDPEEALRTCGIQTEEGVSPTRRRLHPSKYK</sequence>
<name>A0A9K3CTB6_9EUKA</name>
<accession>A0A9K3CTB6</accession>
<dbReference type="AlphaFoldDB" id="A0A9K3CTB6"/>
<organism evidence="1 2">
    <name type="scientific">Kipferlia bialata</name>
    <dbReference type="NCBI Taxonomy" id="797122"/>
    <lineage>
        <taxon>Eukaryota</taxon>
        <taxon>Metamonada</taxon>
        <taxon>Carpediemonas-like organisms</taxon>
        <taxon>Kipferlia</taxon>
    </lineage>
</organism>
<dbReference type="EMBL" id="BDIP01000645">
    <property type="protein sequence ID" value="GIQ82281.1"/>
    <property type="molecule type" value="Genomic_DNA"/>
</dbReference>
<proteinExistence type="predicted"/>
<reference evidence="1 2" key="1">
    <citation type="journal article" date="2018" name="PLoS ONE">
        <title>The draft genome of Kipferlia bialata reveals reductive genome evolution in fornicate parasites.</title>
        <authorList>
            <person name="Tanifuji G."/>
            <person name="Takabayashi S."/>
            <person name="Kume K."/>
            <person name="Takagi M."/>
            <person name="Nakayama T."/>
            <person name="Kamikawa R."/>
            <person name="Inagaki Y."/>
            <person name="Hashimoto T."/>
        </authorList>
    </citation>
    <scope>NUCLEOTIDE SEQUENCE [LARGE SCALE GENOMIC DNA]</scope>
    <source>
        <strain evidence="1">NY0173</strain>
    </source>
</reference>